<dbReference type="PANTHER" id="PTHR22950">
    <property type="entry name" value="AMINO ACID TRANSPORTER"/>
    <property type="match status" value="1"/>
</dbReference>
<feature type="transmembrane region" description="Helical" evidence="6">
    <location>
        <begin position="393"/>
        <end position="418"/>
    </location>
</feature>
<dbReference type="PANTHER" id="PTHR22950:SF680">
    <property type="entry name" value="PROTON-COUPLED AMINO ACID TRANSPORTER 4-LIKE PROTEIN"/>
    <property type="match status" value="1"/>
</dbReference>
<dbReference type="AlphaFoldDB" id="A0A8S1D453"/>
<dbReference type="Pfam" id="PF01490">
    <property type="entry name" value="Aa_trans"/>
    <property type="match status" value="1"/>
</dbReference>
<proteinExistence type="predicted"/>
<evidence type="ECO:0000256" key="3">
    <source>
        <dbReference type="ARBA" id="ARBA00022989"/>
    </source>
</evidence>
<evidence type="ECO:0000256" key="6">
    <source>
        <dbReference type="SAM" id="Phobius"/>
    </source>
</evidence>
<dbReference type="InterPro" id="IPR013057">
    <property type="entry name" value="AA_transpt_TM"/>
</dbReference>
<gene>
    <name evidence="8" type="ORF">CLODIP_2_CD02899</name>
</gene>
<dbReference type="EMBL" id="CADEPI010000106">
    <property type="protein sequence ID" value="CAB3374932.1"/>
    <property type="molecule type" value="Genomic_DNA"/>
</dbReference>
<feature type="transmembrane region" description="Helical" evidence="6">
    <location>
        <begin position="143"/>
        <end position="169"/>
    </location>
</feature>
<dbReference type="Proteomes" id="UP000494165">
    <property type="component" value="Unassembled WGS sequence"/>
</dbReference>
<evidence type="ECO:0000313" key="9">
    <source>
        <dbReference type="Proteomes" id="UP000494165"/>
    </source>
</evidence>
<feature type="region of interest" description="Disordered" evidence="5">
    <location>
        <begin position="1"/>
        <end position="38"/>
    </location>
</feature>
<feature type="transmembrane region" description="Helical" evidence="6">
    <location>
        <begin position="430"/>
        <end position="453"/>
    </location>
</feature>
<evidence type="ECO:0000256" key="5">
    <source>
        <dbReference type="SAM" id="MobiDB-lite"/>
    </source>
</evidence>
<dbReference type="GO" id="GO:0005774">
    <property type="term" value="C:vacuolar membrane"/>
    <property type="evidence" value="ECO:0007669"/>
    <property type="project" value="TreeGrafter"/>
</dbReference>
<protein>
    <recommendedName>
        <fullName evidence="7">Amino acid transporter transmembrane domain-containing protein</fullName>
    </recommendedName>
</protein>
<feature type="transmembrane region" description="Helical" evidence="6">
    <location>
        <begin position="210"/>
        <end position="227"/>
    </location>
</feature>
<evidence type="ECO:0000259" key="7">
    <source>
        <dbReference type="Pfam" id="PF01490"/>
    </source>
</evidence>
<feature type="transmembrane region" description="Helical" evidence="6">
    <location>
        <begin position="370"/>
        <end position="387"/>
    </location>
</feature>
<evidence type="ECO:0000256" key="1">
    <source>
        <dbReference type="ARBA" id="ARBA00004141"/>
    </source>
</evidence>
<sequence length="463" mass="50883">MESAGKVESGLENPAFVPDSSNDRKKSQGGGSITSGDYEPYSQRVLTLPTTNLETLLHLIKGSMGSGILAMPNAFKNAGYVFGAVATIAIGVICTYTVHLLVESSYALCKRRRVPSMGYPETMEAAMRDGPGFFPKIAPFAEYIVNFFIFLFQVGTCCVYFVFISSNIQRVMGEYINEIDVRLYMCMIFLPIALLNLVRKLKYLAPFSALSNFLIVTGVAITLYYIFRDGLPDISQRNWIGEARGIPLFFGTVLFALECIGVIMPLENNMKTPQSFGGTTGVFNQAMLVIIFLYTSLGLFGYLEYGQEIEGSITLNLPNNEILAQVVQIMMAVAIFLTYPLQCYVAVDVLWNTYLSPKVQSKKRKLAGEYGVRTGIVLLTFGLAVAIPNLELFISLVGALALSMVGIILPPIIAMATFEHQRRGWRIFKNIAIVIFGILGMLTGTYVSIVDIVHSLSSSSSSL</sequence>
<evidence type="ECO:0000256" key="2">
    <source>
        <dbReference type="ARBA" id="ARBA00022692"/>
    </source>
</evidence>
<feature type="transmembrane region" description="Helical" evidence="6">
    <location>
        <begin position="181"/>
        <end position="198"/>
    </location>
</feature>
<comment type="caution">
    <text evidence="8">The sequence shown here is derived from an EMBL/GenBank/DDBJ whole genome shotgun (WGS) entry which is preliminary data.</text>
</comment>
<feature type="domain" description="Amino acid transporter transmembrane" evidence="7">
    <location>
        <begin position="50"/>
        <end position="449"/>
    </location>
</feature>
<dbReference type="OrthoDB" id="1684102at2759"/>
<organism evidence="8 9">
    <name type="scientific">Cloeon dipterum</name>
    <dbReference type="NCBI Taxonomy" id="197152"/>
    <lineage>
        <taxon>Eukaryota</taxon>
        <taxon>Metazoa</taxon>
        <taxon>Ecdysozoa</taxon>
        <taxon>Arthropoda</taxon>
        <taxon>Hexapoda</taxon>
        <taxon>Insecta</taxon>
        <taxon>Pterygota</taxon>
        <taxon>Palaeoptera</taxon>
        <taxon>Ephemeroptera</taxon>
        <taxon>Pisciforma</taxon>
        <taxon>Baetidae</taxon>
        <taxon>Cloeon</taxon>
    </lineage>
</organism>
<feature type="transmembrane region" description="Helical" evidence="6">
    <location>
        <begin position="323"/>
        <end position="350"/>
    </location>
</feature>
<feature type="transmembrane region" description="Helical" evidence="6">
    <location>
        <begin position="80"/>
        <end position="102"/>
    </location>
</feature>
<evidence type="ECO:0000313" key="8">
    <source>
        <dbReference type="EMBL" id="CAB3374932.1"/>
    </source>
</evidence>
<name>A0A8S1D453_9INSE</name>
<reference evidence="8 9" key="1">
    <citation type="submission" date="2020-04" db="EMBL/GenBank/DDBJ databases">
        <authorList>
            <person name="Alioto T."/>
            <person name="Alioto T."/>
            <person name="Gomez Garrido J."/>
        </authorList>
    </citation>
    <scope>NUCLEOTIDE SEQUENCE [LARGE SCALE GENOMIC DNA]</scope>
</reference>
<keyword evidence="3 6" id="KW-1133">Transmembrane helix</keyword>
<keyword evidence="9" id="KW-1185">Reference proteome</keyword>
<accession>A0A8S1D453</accession>
<evidence type="ECO:0000256" key="4">
    <source>
        <dbReference type="ARBA" id="ARBA00023136"/>
    </source>
</evidence>
<keyword evidence="2 6" id="KW-0812">Transmembrane</keyword>
<feature type="transmembrane region" description="Helical" evidence="6">
    <location>
        <begin position="286"/>
        <end position="303"/>
    </location>
</feature>
<comment type="subcellular location">
    <subcellularLocation>
        <location evidence="1">Membrane</location>
        <topology evidence="1">Multi-pass membrane protein</topology>
    </subcellularLocation>
</comment>
<keyword evidence="4 6" id="KW-0472">Membrane</keyword>
<dbReference type="GO" id="GO:0015179">
    <property type="term" value="F:L-amino acid transmembrane transporter activity"/>
    <property type="evidence" value="ECO:0007669"/>
    <property type="project" value="TreeGrafter"/>
</dbReference>
<feature type="transmembrane region" description="Helical" evidence="6">
    <location>
        <begin position="247"/>
        <end position="266"/>
    </location>
</feature>